<reference evidence="1 2" key="1">
    <citation type="submission" date="2016-04" db="EMBL/GenBank/DDBJ databases">
        <title>Complete genome sequence of natural rubber-degrading, novel Gram-negative bacterium, Rhizobacter gummiphilus strain NS21.</title>
        <authorList>
            <person name="Tabata M."/>
            <person name="Kasai D."/>
            <person name="Fukuda M."/>
        </authorList>
    </citation>
    <scope>NUCLEOTIDE SEQUENCE [LARGE SCALE GENOMIC DNA]</scope>
    <source>
        <strain evidence="1 2">NS21</strain>
    </source>
</reference>
<dbReference type="PROSITE" id="PS01124">
    <property type="entry name" value="HTH_ARAC_FAMILY_2"/>
    <property type="match status" value="1"/>
</dbReference>
<dbReference type="SMART" id="SM00342">
    <property type="entry name" value="HTH_ARAC"/>
    <property type="match status" value="1"/>
</dbReference>
<dbReference type="PANTHER" id="PTHR46796">
    <property type="entry name" value="HTH-TYPE TRANSCRIPTIONAL ACTIVATOR RHAS-RELATED"/>
    <property type="match status" value="1"/>
</dbReference>
<dbReference type="PROSITE" id="PS00041">
    <property type="entry name" value="HTH_ARAC_FAMILY_1"/>
    <property type="match status" value="1"/>
</dbReference>
<dbReference type="InterPro" id="IPR050204">
    <property type="entry name" value="AraC_XylS_family_regulators"/>
</dbReference>
<dbReference type="SUPFAM" id="SSF48452">
    <property type="entry name" value="TPR-like"/>
    <property type="match status" value="1"/>
</dbReference>
<dbReference type="RefSeq" id="WP_085751061.1">
    <property type="nucleotide sequence ID" value="NZ_CP024645.1"/>
</dbReference>
<dbReference type="GO" id="GO:0043565">
    <property type="term" value="F:sequence-specific DNA binding"/>
    <property type="evidence" value="ECO:0007669"/>
    <property type="project" value="InterPro"/>
</dbReference>
<accession>A0A1W6L972</accession>
<dbReference type="InterPro" id="IPR011990">
    <property type="entry name" value="TPR-like_helical_dom_sf"/>
</dbReference>
<dbReference type="InterPro" id="IPR018060">
    <property type="entry name" value="HTH_AraC"/>
</dbReference>
<dbReference type="Proteomes" id="UP000193427">
    <property type="component" value="Chromosome"/>
</dbReference>
<gene>
    <name evidence="1" type="ORF">A4W93_13240</name>
</gene>
<dbReference type="KEGG" id="rgu:A4W93_13240"/>
<dbReference type="Pfam" id="PF12833">
    <property type="entry name" value="HTH_18"/>
    <property type="match status" value="1"/>
</dbReference>
<dbReference type="Gene3D" id="1.10.10.60">
    <property type="entry name" value="Homeodomain-like"/>
    <property type="match status" value="1"/>
</dbReference>
<sequence length="494" mass="54159">MYFCMLTAMTRSSTARDLLPMVLDGRAQQAASLALATLDGMGATRHGEPAVELSSLAADLLLAQDCAEDAEDLYRQALVAAATSPRGQVRVISCRNIGMLSLYQRRYGAAANSFQRVTEDDAATLAQQVEALAGMALTHHALGRNELATQALDEAAARLDGTSADGLMPAVASLRLFVRVVRAELAVQYTIRTSGALADHVFWQSDTVYAGARRDESGLLGELNACQAAAVGHALLSERLAQLAMLVRAGMGQTRGLAAVHDHLAWLRRMHLAAPEREARLECALVAIATNQPGLARSLLEPFGTRQDEGPQRWNFELSYCRAKLCEMTGQSEECHRHYQRYALESARCLRSETQTVAPVAATKGRVAETRDEAELALPAKYRRAYRYLLSQMDRADLSVREIAEHIGVTERAVQSAFRTHLGMTPVEVLRRCRVERIRDDLLSAEGCGPTVIETAARWGIRNRSTLVSSYRKHFRETPADTLARREPPAALHA</sequence>
<evidence type="ECO:0000313" key="1">
    <source>
        <dbReference type="EMBL" id="ARN20783.1"/>
    </source>
</evidence>
<name>A0A1W6L972_9BURK</name>
<organism evidence="1 2">
    <name type="scientific">Piscinibacter gummiphilus</name>
    <dbReference type="NCBI Taxonomy" id="946333"/>
    <lineage>
        <taxon>Bacteria</taxon>
        <taxon>Pseudomonadati</taxon>
        <taxon>Pseudomonadota</taxon>
        <taxon>Betaproteobacteria</taxon>
        <taxon>Burkholderiales</taxon>
        <taxon>Sphaerotilaceae</taxon>
        <taxon>Piscinibacter</taxon>
    </lineage>
</organism>
<dbReference type="Gene3D" id="1.25.40.10">
    <property type="entry name" value="Tetratricopeptide repeat domain"/>
    <property type="match status" value="1"/>
</dbReference>
<dbReference type="AlphaFoldDB" id="A0A1W6L972"/>
<dbReference type="GO" id="GO:0003700">
    <property type="term" value="F:DNA-binding transcription factor activity"/>
    <property type="evidence" value="ECO:0007669"/>
    <property type="project" value="InterPro"/>
</dbReference>
<proteinExistence type="predicted"/>
<dbReference type="PANTHER" id="PTHR46796:SF12">
    <property type="entry name" value="HTH-TYPE DNA-BINDING TRANSCRIPTIONAL ACTIVATOR EUTR"/>
    <property type="match status" value="1"/>
</dbReference>
<dbReference type="InterPro" id="IPR018062">
    <property type="entry name" value="HTH_AraC-typ_CS"/>
</dbReference>
<protein>
    <submittedName>
        <fullName evidence="1">Uncharacterized protein</fullName>
    </submittedName>
</protein>
<dbReference type="STRING" id="946333.A4W93_13240"/>
<evidence type="ECO:0000313" key="2">
    <source>
        <dbReference type="Proteomes" id="UP000193427"/>
    </source>
</evidence>
<keyword evidence="2" id="KW-1185">Reference proteome</keyword>
<dbReference type="EMBL" id="CP015118">
    <property type="protein sequence ID" value="ARN20783.1"/>
    <property type="molecule type" value="Genomic_DNA"/>
</dbReference>